<dbReference type="PROSITE" id="PS51272">
    <property type="entry name" value="SLH"/>
    <property type="match status" value="2"/>
</dbReference>
<dbReference type="InterPro" id="IPR013783">
    <property type="entry name" value="Ig-like_fold"/>
</dbReference>
<dbReference type="Pfam" id="PF00395">
    <property type="entry name" value="SLH"/>
    <property type="match status" value="2"/>
</dbReference>
<sequence length="1059" mass="117802">MKKVVNSVLASALALTVAPMAFAAEETTNTEAPKMDTELQKVVGRLAALNLVSGYGNGEYGVDRPINRAEFATLMVRLKNMSEGAKLAQYQSIFTDVKPSDWFSGYVNVASGQEIVKGYPDKTFRPGNNVTYAEAVTMIVRVLGYEPAVKGVWPNNMIAEAAKLNIAKNIAAPNNAATRGDIFRMMDNALRVKLMEQVEFGTDIRFEVKDETLLTKYLDVDVYDMEWARDSKGELPIVSNVPVIGLGSLKANEIILSGKDAGMGSKGTTFKVADGINPNEFAGQHVQVWIKDDKENTVVWMEGSEDEDVVMDRLGTFYLNDKSKFKVDDISKTSDLNDLEIELDGSGKTYRFTEDTKVTFNFQPYDSNVKGIKEIIKANENYTFSAKVVLDKDNKISYIHVIDDQSLNQNKEGYKYGSEVIKKIDADKKRIENLDGGNFNALKDLEEGVDFLVFRDNKPAKLADLKEMDVYSVYYANGNKKKLLVFANSTVVEGKVERVIVRNDGDNRLEIDGKTYRFRTGSTYSDNANKDVEELNSSNWDLVRDLRGEEVKLYLDASGRIRHIETKDSVDDRRFKAIVTRKAEYNKGKYEFGIINENGKELDITIDAEDVYKADGESYEDDPDQIEEDFVPSKTDIMLLEVTLDSKGEAEKVKVLPIKLKQLKDKAWNDAADEDDETIKDEDGLYTVTSDTAIFDMTDNITTGRRPELKNPGVVKFSDIADKNGLDVYYAVDEEEEEVDAIFVVAGKGLGSKTMYGLVTQMGGRSDNDEIEVITKDGETGKVTTKTFKLDDDLEELLDNNINRGDFIAFRLNSSDEVIVKDVVEVVDSAQDIDGADFFGDGNYKPATDKELEKADLHALTVARVDKKDGSNKFYFDYAEGKRATFTLNSKTAFINAYDMEEGDGVDVGDYVILVETDDDGNIWDYVIKVSSEDDAKRDYDDDELEDYLTNFFKQFAGGKVDPEDPKDPVDPVDLLDEESVEVVVTDVLPGVLSSYKVSGTAAPGATVKVKVGTREGQATADDNGDFEVTVLGKVGETEVVITSTKDGKSEEYTHKISK</sequence>
<keyword evidence="1" id="KW-0732">Signal</keyword>
<protein>
    <submittedName>
        <fullName evidence="3">Middle cell wall protein</fullName>
    </submittedName>
</protein>
<evidence type="ECO:0000313" key="3">
    <source>
        <dbReference type="EMBL" id="CAJ1000967.1"/>
    </source>
</evidence>
<dbReference type="Gene3D" id="2.60.40.10">
    <property type="entry name" value="Immunoglobulins"/>
    <property type="match status" value="1"/>
</dbReference>
<gene>
    <name evidence="3" type="ORF">BSPP4475_01330</name>
</gene>
<feature type="signal peptide" evidence="1">
    <location>
        <begin position="1"/>
        <end position="23"/>
    </location>
</feature>
<name>A0AA48M8I2_9BACL</name>
<keyword evidence="4" id="KW-1185">Reference proteome</keyword>
<dbReference type="AlphaFoldDB" id="A0AA48M8I2"/>
<dbReference type="KEGG" id="bayd:BSPP4475_01330"/>
<dbReference type="PANTHER" id="PTHR43308:SF5">
    <property type="entry name" value="S-LAYER PROTEIN _ PEPTIDOGLYCAN ENDO-BETA-N-ACETYLGLUCOSAMINIDASE"/>
    <property type="match status" value="1"/>
</dbReference>
<dbReference type="InterPro" id="IPR051465">
    <property type="entry name" value="Cell_Envelope_Struct_Comp"/>
</dbReference>
<organism evidence="3 4">
    <name type="scientific">Brevibacillus aydinogluensis</name>
    <dbReference type="NCBI Taxonomy" id="927786"/>
    <lineage>
        <taxon>Bacteria</taxon>
        <taxon>Bacillati</taxon>
        <taxon>Bacillota</taxon>
        <taxon>Bacilli</taxon>
        <taxon>Bacillales</taxon>
        <taxon>Paenibacillaceae</taxon>
        <taxon>Brevibacillus</taxon>
    </lineage>
</organism>
<evidence type="ECO:0000256" key="1">
    <source>
        <dbReference type="SAM" id="SignalP"/>
    </source>
</evidence>
<dbReference type="EMBL" id="OY569118">
    <property type="protein sequence ID" value="CAJ1000967.1"/>
    <property type="molecule type" value="Genomic_DNA"/>
</dbReference>
<evidence type="ECO:0000259" key="2">
    <source>
        <dbReference type="PROSITE" id="PS51272"/>
    </source>
</evidence>
<dbReference type="InterPro" id="IPR001119">
    <property type="entry name" value="SLH_dom"/>
</dbReference>
<feature type="domain" description="SLH" evidence="2">
    <location>
        <begin position="90"/>
        <end position="153"/>
    </location>
</feature>
<accession>A0AA48M8I2</accession>
<evidence type="ECO:0000313" key="4">
    <source>
        <dbReference type="Proteomes" id="UP001189619"/>
    </source>
</evidence>
<dbReference type="PANTHER" id="PTHR43308">
    <property type="entry name" value="OUTER MEMBRANE PROTEIN ALPHA-RELATED"/>
    <property type="match status" value="1"/>
</dbReference>
<proteinExistence type="predicted"/>
<feature type="domain" description="SLH" evidence="2">
    <location>
        <begin position="26"/>
        <end position="89"/>
    </location>
</feature>
<feature type="chain" id="PRO_5041348207" evidence="1">
    <location>
        <begin position="24"/>
        <end position="1059"/>
    </location>
</feature>
<reference evidence="3" key="1">
    <citation type="submission" date="2023-07" db="EMBL/GenBank/DDBJ databases">
        <authorList>
            <person name="Ivanov I."/>
            <person name="Teneva D."/>
            <person name="Stoikov I."/>
        </authorList>
    </citation>
    <scope>NUCLEOTIDE SEQUENCE</scope>
    <source>
        <strain evidence="3">4475</strain>
    </source>
</reference>
<dbReference type="RefSeq" id="WP_304414924.1">
    <property type="nucleotide sequence ID" value="NZ_OY569118.1"/>
</dbReference>
<dbReference type="Proteomes" id="UP001189619">
    <property type="component" value="Chromosome"/>
</dbReference>